<dbReference type="InterPro" id="IPR045379">
    <property type="entry name" value="Crinkler_N"/>
</dbReference>
<dbReference type="Proteomes" id="UP001203297">
    <property type="component" value="Unassembled WGS sequence"/>
</dbReference>
<gene>
    <name evidence="6" type="ORF">B0F90DRAFT_1820314</name>
</gene>
<proteinExistence type="predicted"/>
<dbReference type="GO" id="GO:0043657">
    <property type="term" value="C:host cell"/>
    <property type="evidence" value="ECO:0007669"/>
    <property type="project" value="UniProtKB-SubCell"/>
</dbReference>
<evidence type="ECO:0000256" key="4">
    <source>
        <dbReference type="SAM" id="MobiDB-lite"/>
    </source>
</evidence>
<dbReference type="PANTHER" id="PTHR33129:SF1">
    <property type="entry name" value="ATP-BINDING PROTEIN"/>
    <property type="match status" value="1"/>
</dbReference>
<evidence type="ECO:0000313" key="7">
    <source>
        <dbReference type="Proteomes" id="UP001203297"/>
    </source>
</evidence>
<organism evidence="6 7">
    <name type="scientific">Multifurca ochricompacta</name>
    <dbReference type="NCBI Taxonomy" id="376703"/>
    <lineage>
        <taxon>Eukaryota</taxon>
        <taxon>Fungi</taxon>
        <taxon>Dikarya</taxon>
        <taxon>Basidiomycota</taxon>
        <taxon>Agaricomycotina</taxon>
        <taxon>Agaricomycetes</taxon>
        <taxon>Russulales</taxon>
        <taxon>Russulaceae</taxon>
        <taxon>Multifurca</taxon>
    </lineage>
</organism>
<evidence type="ECO:0000256" key="2">
    <source>
        <dbReference type="ARBA" id="ARBA00004613"/>
    </source>
</evidence>
<comment type="caution">
    <text evidence="6">The sequence shown here is derived from an EMBL/GenBank/DDBJ whole genome shotgun (WGS) entry which is preliminary data.</text>
</comment>
<dbReference type="InterPro" id="IPR052980">
    <property type="entry name" value="Crinkler_effector"/>
</dbReference>
<feature type="compositionally biased region" description="Acidic residues" evidence="4">
    <location>
        <begin position="642"/>
        <end position="659"/>
    </location>
</feature>
<dbReference type="Pfam" id="PF20147">
    <property type="entry name" value="Crinkler"/>
    <property type="match status" value="1"/>
</dbReference>
<evidence type="ECO:0000313" key="6">
    <source>
        <dbReference type="EMBL" id="KAI0295882.1"/>
    </source>
</evidence>
<dbReference type="AlphaFoldDB" id="A0AAD4M1A1"/>
<protein>
    <recommendedName>
        <fullName evidence="5">Crinkler effector protein N-terminal domain-containing protein</fullName>
    </recommendedName>
</protein>
<keyword evidence="3" id="KW-0964">Secreted</keyword>
<feature type="domain" description="Crinkler effector protein N-terminal" evidence="5">
    <location>
        <begin position="5"/>
        <end position="116"/>
    </location>
</feature>
<comment type="subcellular location">
    <subcellularLocation>
        <location evidence="1">Host cell</location>
    </subcellularLocation>
    <subcellularLocation>
        <location evidence="2">Secreted</location>
    </subcellularLocation>
</comment>
<feature type="region of interest" description="Disordered" evidence="4">
    <location>
        <begin position="636"/>
        <end position="675"/>
    </location>
</feature>
<evidence type="ECO:0000256" key="3">
    <source>
        <dbReference type="ARBA" id="ARBA00022525"/>
    </source>
</evidence>
<evidence type="ECO:0000259" key="5">
    <source>
        <dbReference type="Pfam" id="PF20147"/>
    </source>
</evidence>
<evidence type="ECO:0000256" key="1">
    <source>
        <dbReference type="ARBA" id="ARBA00004340"/>
    </source>
</evidence>
<reference evidence="6" key="1">
    <citation type="journal article" date="2022" name="New Phytol.">
        <title>Evolutionary transition to the ectomycorrhizal habit in the genomes of a hyperdiverse lineage of mushroom-forming fungi.</title>
        <authorList>
            <person name="Looney B."/>
            <person name="Miyauchi S."/>
            <person name="Morin E."/>
            <person name="Drula E."/>
            <person name="Courty P.E."/>
            <person name="Kohler A."/>
            <person name="Kuo A."/>
            <person name="LaButti K."/>
            <person name="Pangilinan J."/>
            <person name="Lipzen A."/>
            <person name="Riley R."/>
            <person name="Andreopoulos W."/>
            <person name="He G."/>
            <person name="Johnson J."/>
            <person name="Nolan M."/>
            <person name="Tritt A."/>
            <person name="Barry K.W."/>
            <person name="Grigoriev I.V."/>
            <person name="Nagy L.G."/>
            <person name="Hibbett D."/>
            <person name="Henrissat B."/>
            <person name="Matheny P.B."/>
            <person name="Labbe J."/>
            <person name="Martin F.M."/>
        </authorList>
    </citation>
    <scope>NUCLEOTIDE SEQUENCE</scope>
    <source>
        <strain evidence="6">BPL690</strain>
    </source>
</reference>
<dbReference type="PANTHER" id="PTHR33129">
    <property type="entry name" value="PROTEIN KINASE DOMAIN-CONTAINING PROTEIN-RELATED"/>
    <property type="match status" value="1"/>
</dbReference>
<name>A0AAD4M1A1_9AGAM</name>
<sequence>MATTLTLFCLAIDNQKEVIGNVFNVKVQSDDDALGLGKLIKAEKANQLSHVDADQLIIWKLLKLQRIGFAIDKISAAIKAFDFSSSETVQVLHSGNELSQYWGNSPDKGYLHVVVEVPWVECGDDNQKRDMKQVRQAAEHLHRTLWSTPFNQLLAAFHVSEFNKSFNYLPANYLSKLQLNDLGFKETVLLVRQEYEDAFGLIEEMLLDRRTSHIGGIIITGQPGIGKTCFLFYLLLRRLSSGQPTAFQIRPTYYLLFKNSGVEIHSPEFSSLPDGTLALSDSNAGVEKPCNGFLYASDMQTTFVVQTTSPKADRWKDWEKYHDGFLYVMECFSWDEMHVLGILLGISVEALKNNYERWSRSTRTLIELTTEPRSLKTHETLVNEIADAFAKDFHGHTKDIDAMGACHRLVTIHPMGMSLGERGVPIGVIATEHLNNLVLDAIGGRTAEKQLEFYNLISNHKSFRGSAGFMFEMFVFAWLSSQGHPNGQELDCTPMDSDSPPLTIPVCGGWSPFPSNPKDLMNHVMPFCLKPDAKNFPTVDAIICTAKHLITVQATISATHSAKLEGFHLVYDGLSAKFRNNRTWCHVFVTDKEESAQKLRDQWEGKPIILEVPRGCGRGQNNIVVRVYSGVLNPVRNHQTQDDEQGLSMDEEAEIDGEGIDSRGPNGNVLEMNED</sequence>
<dbReference type="EMBL" id="WTXG01000054">
    <property type="protein sequence ID" value="KAI0295882.1"/>
    <property type="molecule type" value="Genomic_DNA"/>
</dbReference>
<accession>A0AAD4M1A1</accession>
<keyword evidence="7" id="KW-1185">Reference proteome</keyword>
<dbReference type="GO" id="GO:0005576">
    <property type="term" value="C:extracellular region"/>
    <property type="evidence" value="ECO:0007669"/>
    <property type="project" value="UniProtKB-SubCell"/>
</dbReference>